<evidence type="ECO:0000256" key="11">
    <source>
        <dbReference type="RuleBase" id="RU361255"/>
    </source>
</evidence>
<evidence type="ECO:0000256" key="7">
    <source>
        <dbReference type="ARBA" id="ARBA00022643"/>
    </source>
</evidence>
<evidence type="ECO:0000313" key="13">
    <source>
        <dbReference type="EMBL" id="GMM36270.1"/>
    </source>
</evidence>
<sequence>MIGLRKGVTRLGARRIDSLLFGKCQAHRFLSNSSKDLHRQKTILKSSFGGLAASLLGASLLSYYMFNAKSSVHEYVFGPLLRNIMDAETAHHFVVKLMSYGLFPRLFEGIKDEDKVLGVKLFNNQKYLEIPIGMAAGLDKNAEAIDALFNIGFSYVEVGSITPLPQPGNPQPRFFRIPNDRSVINRYGFNSDGHWSVLSNLRIRVEKFLTKFNGNVTAPNSFEDGKILAVNLGKNKHGDEINDYKLGVSRFGPYADVLVINVSSPNTPGLRNLQKKEKLLSLLDAVVEERNNIKLSENPLNKGKSGQLPPIVVKIAPDLTESEIKSIAETVNESKIDGIIISNTTISRPTVYNSPEDPIFKEAGGLSGVPLKPISLKALRTFAKYNKDPKLTIIGCGGISTGQDAIEFAKAGASFVQVYTGFAYTGPNLVNRIAEEIKDELKKEGKTWEQIVGADLKK</sequence>
<evidence type="ECO:0000313" key="14">
    <source>
        <dbReference type="Proteomes" id="UP001360560"/>
    </source>
</evidence>
<dbReference type="Pfam" id="PF01180">
    <property type="entry name" value="DHO_dh"/>
    <property type="match status" value="1"/>
</dbReference>
<reference evidence="13 14" key="1">
    <citation type="journal article" date="2023" name="Elife">
        <title>Identification of key yeast species and microbe-microbe interactions impacting larval growth of Drosophila in the wild.</title>
        <authorList>
            <person name="Mure A."/>
            <person name="Sugiura Y."/>
            <person name="Maeda R."/>
            <person name="Honda K."/>
            <person name="Sakurai N."/>
            <person name="Takahashi Y."/>
            <person name="Watada M."/>
            <person name="Katoh T."/>
            <person name="Gotoh A."/>
            <person name="Gotoh Y."/>
            <person name="Taniguchi I."/>
            <person name="Nakamura K."/>
            <person name="Hayashi T."/>
            <person name="Katayama T."/>
            <person name="Uemura T."/>
            <person name="Hattori Y."/>
        </authorList>
    </citation>
    <scope>NUCLEOTIDE SEQUENCE [LARGE SCALE GENOMIC DNA]</scope>
    <source>
        <strain evidence="13 14">SC-9</strain>
    </source>
</reference>
<keyword evidence="9" id="KW-0472">Membrane</keyword>
<feature type="domain" description="Dihydroorotate dehydrogenase catalytic" evidence="12">
    <location>
        <begin position="128"/>
        <end position="441"/>
    </location>
</feature>
<keyword evidence="7 11" id="KW-0288">FMN</keyword>
<dbReference type="Gene3D" id="3.20.20.70">
    <property type="entry name" value="Aldolase class I"/>
    <property type="match status" value="1"/>
</dbReference>
<dbReference type="RefSeq" id="XP_064853266.1">
    <property type="nucleotide sequence ID" value="XM_064997194.1"/>
</dbReference>
<keyword evidence="14" id="KW-1185">Reference proteome</keyword>
<organism evidence="13 14">
    <name type="scientific">Saccharomycopsis crataegensis</name>
    <dbReference type="NCBI Taxonomy" id="43959"/>
    <lineage>
        <taxon>Eukaryota</taxon>
        <taxon>Fungi</taxon>
        <taxon>Dikarya</taxon>
        <taxon>Ascomycota</taxon>
        <taxon>Saccharomycotina</taxon>
        <taxon>Saccharomycetes</taxon>
        <taxon>Saccharomycopsidaceae</taxon>
        <taxon>Saccharomycopsis</taxon>
    </lineage>
</organism>
<evidence type="ECO:0000256" key="1">
    <source>
        <dbReference type="ARBA" id="ARBA00004370"/>
    </source>
</evidence>
<comment type="subcellular location">
    <subcellularLocation>
        <location evidence="1">Membrane</location>
    </subcellularLocation>
    <subcellularLocation>
        <location evidence="11">Mitochondrion inner membrane</location>
        <topology evidence="11">Single-pass membrane protein</topology>
    </subcellularLocation>
</comment>
<dbReference type="GO" id="GO:0005743">
    <property type="term" value="C:mitochondrial inner membrane"/>
    <property type="evidence" value="ECO:0007669"/>
    <property type="project" value="UniProtKB-SubCell"/>
</dbReference>
<evidence type="ECO:0000256" key="10">
    <source>
        <dbReference type="ARBA" id="ARBA00048639"/>
    </source>
</evidence>
<dbReference type="GO" id="GO:0006207">
    <property type="term" value="P:'de novo' pyrimidine nucleobase biosynthetic process"/>
    <property type="evidence" value="ECO:0007669"/>
    <property type="project" value="InterPro"/>
</dbReference>
<dbReference type="GO" id="GO:0009220">
    <property type="term" value="P:pyrimidine ribonucleotide biosynthetic process"/>
    <property type="evidence" value="ECO:0007669"/>
    <property type="project" value="TreeGrafter"/>
</dbReference>
<evidence type="ECO:0000256" key="4">
    <source>
        <dbReference type="ARBA" id="ARBA00012791"/>
    </source>
</evidence>
<accession>A0AAV5QNY5</accession>
<dbReference type="PROSITE" id="PS00911">
    <property type="entry name" value="DHODEHASE_1"/>
    <property type="match status" value="1"/>
</dbReference>
<dbReference type="PANTHER" id="PTHR48109">
    <property type="entry name" value="DIHYDROOROTATE DEHYDROGENASE (QUINONE), MITOCHONDRIAL-RELATED"/>
    <property type="match status" value="1"/>
</dbReference>
<protein>
    <recommendedName>
        <fullName evidence="5 11">Dihydroorotate dehydrogenase (quinone), mitochondrial</fullName>
        <shortName evidence="11">DHOdehase</shortName>
        <ecNumber evidence="4 11">1.3.5.2</ecNumber>
    </recommendedName>
</protein>
<dbReference type="InterPro" id="IPR005719">
    <property type="entry name" value="Dihydroorotate_DH_2"/>
</dbReference>
<name>A0AAV5QNY5_9ASCO</name>
<dbReference type="SUPFAM" id="SSF51395">
    <property type="entry name" value="FMN-linked oxidoreductases"/>
    <property type="match status" value="1"/>
</dbReference>
<evidence type="ECO:0000259" key="12">
    <source>
        <dbReference type="Pfam" id="PF01180"/>
    </source>
</evidence>
<dbReference type="Proteomes" id="UP001360560">
    <property type="component" value="Unassembled WGS sequence"/>
</dbReference>
<dbReference type="NCBIfam" id="TIGR01036">
    <property type="entry name" value="pyrD_sub2"/>
    <property type="match status" value="1"/>
</dbReference>
<dbReference type="InterPro" id="IPR005720">
    <property type="entry name" value="Dihydroorotate_DH_cat"/>
</dbReference>
<dbReference type="PANTHER" id="PTHR48109:SF4">
    <property type="entry name" value="DIHYDROOROTATE DEHYDROGENASE (QUINONE), MITOCHONDRIAL"/>
    <property type="match status" value="1"/>
</dbReference>
<comment type="similarity">
    <text evidence="3 11">Belongs to the dihydroorotate dehydrogenase family. Type 2 subfamily.</text>
</comment>
<comment type="cofactor">
    <cofactor evidence="11">
        <name>FMN</name>
        <dbReference type="ChEBI" id="CHEBI:58210"/>
    </cofactor>
    <text evidence="11">Binds 1 FMN per subunit.</text>
</comment>
<keyword evidence="8 11" id="KW-0560">Oxidoreductase</keyword>
<evidence type="ECO:0000256" key="5">
    <source>
        <dbReference type="ARBA" id="ARBA00017599"/>
    </source>
</evidence>
<keyword evidence="11" id="KW-0496">Mitochondrion</keyword>
<dbReference type="AlphaFoldDB" id="A0AAV5QNY5"/>
<keyword evidence="11" id="KW-0999">Mitochondrion inner membrane</keyword>
<dbReference type="GO" id="GO:0106430">
    <property type="term" value="F:dihydroorotate dehydrogenase (quinone) activity"/>
    <property type="evidence" value="ECO:0007669"/>
    <property type="project" value="UniProtKB-EC"/>
</dbReference>
<comment type="catalytic activity">
    <reaction evidence="10 11">
        <text>(S)-dihydroorotate + a quinone = orotate + a quinol</text>
        <dbReference type="Rhea" id="RHEA:30187"/>
        <dbReference type="ChEBI" id="CHEBI:24646"/>
        <dbReference type="ChEBI" id="CHEBI:30839"/>
        <dbReference type="ChEBI" id="CHEBI:30864"/>
        <dbReference type="ChEBI" id="CHEBI:132124"/>
        <dbReference type="EC" id="1.3.5.2"/>
    </reaction>
</comment>
<dbReference type="NCBIfam" id="NF003652">
    <property type="entry name" value="PRK05286.2-5"/>
    <property type="match status" value="1"/>
</dbReference>
<dbReference type="GeneID" id="90074245"/>
<gene>
    <name evidence="13" type="ORF">DASC09_035950</name>
</gene>
<comment type="caution">
    <text evidence="13">The sequence shown here is derived from an EMBL/GenBank/DDBJ whole genome shotgun (WGS) entry which is preliminary data.</text>
</comment>
<dbReference type="InterPro" id="IPR050074">
    <property type="entry name" value="DHO_dehydrogenase"/>
</dbReference>
<evidence type="ECO:0000256" key="9">
    <source>
        <dbReference type="ARBA" id="ARBA00023136"/>
    </source>
</evidence>
<proteinExistence type="inferred from homology"/>
<evidence type="ECO:0000256" key="8">
    <source>
        <dbReference type="ARBA" id="ARBA00023002"/>
    </source>
</evidence>
<dbReference type="PROSITE" id="PS00912">
    <property type="entry name" value="DHODEHASE_2"/>
    <property type="match status" value="1"/>
</dbReference>
<dbReference type="EC" id="1.3.5.2" evidence="4 11"/>
<evidence type="ECO:0000256" key="2">
    <source>
        <dbReference type="ARBA" id="ARBA00005161"/>
    </source>
</evidence>
<evidence type="ECO:0000256" key="6">
    <source>
        <dbReference type="ARBA" id="ARBA00022630"/>
    </source>
</evidence>
<dbReference type="EMBL" id="BTFZ01000011">
    <property type="protein sequence ID" value="GMM36270.1"/>
    <property type="molecule type" value="Genomic_DNA"/>
</dbReference>
<dbReference type="InterPro" id="IPR013785">
    <property type="entry name" value="Aldolase_TIM"/>
</dbReference>
<dbReference type="InterPro" id="IPR001295">
    <property type="entry name" value="Dihydroorotate_DH_CS"/>
</dbReference>
<comment type="pathway">
    <text evidence="2 11">Pyrimidine metabolism; UMP biosynthesis via de novo pathway; orotate from (S)-dihydroorotate (quinone route): step 1/1.</text>
</comment>
<dbReference type="CDD" id="cd04738">
    <property type="entry name" value="DHOD_2_like"/>
    <property type="match status" value="1"/>
</dbReference>
<keyword evidence="6 11" id="KW-0285">Flavoprotein</keyword>
<evidence type="ECO:0000256" key="3">
    <source>
        <dbReference type="ARBA" id="ARBA00005359"/>
    </source>
</evidence>